<evidence type="ECO:0000256" key="12">
    <source>
        <dbReference type="SAM" id="SignalP"/>
    </source>
</evidence>
<reference evidence="14" key="1">
    <citation type="submission" date="2016-11" db="EMBL/GenBank/DDBJ databases">
        <authorList>
            <person name="Guldener U."/>
        </authorList>
    </citation>
    <scope>NUCLEOTIDE SEQUENCE [LARGE SCALE GENOMIC DNA]</scope>
</reference>
<feature type="chain" id="PRO_5013040974" evidence="12">
    <location>
        <begin position="22"/>
        <end position="276"/>
    </location>
</feature>
<dbReference type="Proteomes" id="UP000183365">
    <property type="component" value="Unassembled WGS sequence"/>
</dbReference>
<evidence type="ECO:0000313" key="14">
    <source>
        <dbReference type="Proteomes" id="UP000183365"/>
    </source>
</evidence>
<keyword evidence="4" id="KW-0964">Secreted</keyword>
<dbReference type="SUPFAM" id="SSF51445">
    <property type="entry name" value="(Trans)glycosidases"/>
    <property type="match status" value="1"/>
</dbReference>
<dbReference type="InterPro" id="IPR050732">
    <property type="entry name" value="Beta-glucan_modifiers"/>
</dbReference>
<dbReference type="PANTHER" id="PTHR16631:SF14">
    <property type="entry name" value="FAMILY 17 GLUCOSIDASE SCW10-RELATED"/>
    <property type="match status" value="1"/>
</dbReference>
<protein>
    <submittedName>
        <fullName evidence="13">Related to Probable family 17 glucosidase SCW4</fullName>
    </submittedName>
</protein>
<accession>A0A1L0B5I1</accession>
<keyword evidence="5" id="KW-0165">Cleavage on pair of basic residues</keyword>
<dbReference type="GO" id="GO:0009277">
    <property type="term" value="C:fungal-type cell wall"/>
    <property type="evidence" value="ECO:0007669"/>
    <property type="project" value="TreeGrafter"/>
</dbReference>
<dbReference type="GO" id="GO:0042973">
    <property type="term" value="F:glucan endo-1,3-beta-D-glucosidase activity"/>
    <property type="evidence" value="ECO:0007669"/>
    <property type="project" value="TreeGrafter"/>
</dbReference>
<evidence type="ECO:0000256" key="4">
    <source>
        <dbReference type="ARBA" id="ARBA00022525"/>
    </source>
</evidence>
<proteinExistence type="inferred from homology"/>
<evidence type="ECO:0000256" key="2">
    <source>
        <dbReference type="ARBA" id="ARBA00008773"/>
    </source>
</evidence>
<feature type="signal peptide" evidence="12">
    <location>
        <begin position="1"/>
        <end position="21"/>
    </location>
</feature>
<dbReference type="PANTHER" id="PTHR16631">
    <property type="entry name" value="GLUCAN 1,3-BETA-GLUCOSIDASE"/>
    <property type="match status" value="1"/>
</dbReference>
<comment type="subcellular location">
    <subcellularLocation>
        <location evidence="1">Secreted</location>
        <location evidence="1">Cell wall</location>
    </subcellularLocation>
</comment>
<evidence type="ECO:0000256" key="7">
    <source>
        <dbReference type="ARBA" id="ARBA00022801"/>
    </source>
</evidence>
<keyword evidence="10" id="KW-0961">Cell wall biogenesis/degradation</keyword>
<keyword evidence="7" id="KW-0378">Hydrolase</keyword>
<dbReference type="OrthoDB" id="941679at2759"/>
<keyword evidence="6 12" id="KW-0732">Signal</keyword>
<dbReference type="Gene3D" id="3.20.20.80">
    <property type="entry name" value="Glycosidases"/>
    <property type="match status" value="2"/>
</dbReference>
<evidence type="ECO:0000256" key="6">
    <source>
        <dbReference type="ARBA" id="ARBA00022729"/>
    </source>
</evidence>
<dbReference type="AlphaFoldDB" id="A0A1L0B5I1"/>
<organism evidence="13 14">
    <name type="scientific">Hanseniaspora guilliermondii</name>
    <dbReference type="NCBI Taxonomy" id="56406"/>
    <lineage>
        <taxon>Eukaryota</taxon>
        <taxon>Fungi</taxon>
        <taxon>Dikarya</taxon>
        <taxon>Ascomycota</taxon>
        <taxon>Saccharomycotina</taxon>
        <taxon>Saccharomycetes</taxon>
        <taxon>Saccharomycodales</taxon>
        <taxon>Saccharomycodaceae</taxon>
        <taxon>Hanseniaspora</taxon>
    </lineage>
</organism>
<keyword evidence="14" id="KW-1185">Reference proteome</keyword>
<sequence length="276" mass="29367">MKFSTVTSVLSALALIKQATAYSAKGISYSPYTDSGDCKTASEVASDLAQLTDFEIIRLYGTDCNQVENVLAAKSSSQTIFQGLYYMDQISSDVSTISAAISSTGASWSDFTTISVGNELVNDGEATVDQVAGYVQEAKSALTSAGYTGDVVAVDTFIAVINNPGLCELSDYIAVNAHAYFDYNTAAADAGPWVLEQIQRVWYACDGQKNVLITETGWPYSGETYGAAVASEDAQSAALTSIQDTCGNDVFLFSAFDHKWASPGAYGIEQYFGIIH</sequence>
<name>A0A1L0B5I1_9ASCO</name>
<evidence type="ECO:0000256" key="10">
    <source>
        <dbReference type="ARBA" id="ARBA00023316"/>
    </source>
</evidence>
<keyword evidence="9" id="KW-0326">Glycosidase</keyword>
<evidence type="ECO:0000256" key="5">
    <source>
        <dbReference type="ARBA" id="ARBA00022685"/>
    </source>
</evidence>
<keyword evidence="8" id="KW-0325">Glycoprotein</keyword>
<evidence type="ECO:0000256" key="11">
    <source>
        <dbReference type="ARBA" id="ARBA00056660"/>
    </source>
</evidence>
<gene>
    <name evidence="13" type="ORF">HGUI_03851</name>
</gene>
<evidence type="ECO:0000256" key="3">
    <source>
        <dbReference type="ARBA" id="ARBA00022512"/>
    </source>
</evidence>
<evidence type="ECO:0000313" key="13">
    <source>
        <dbReference type="EMBL" id="SGZ41650.1"/>
    </source>
</evidence>
<evidence type="ECO:0000256" key="8">
    <source>
        <dbReference type="ARBA" id="ARBA00023180"/>
    </source>
</evidence>
<dbReference type="GO" id="GO:0000747">
    <property type="term" value="P:conjugation with cellular fusion"/>
    <property type="evidence" value="ECO:0007669"/>
    <property type="project" value="UniProtKB-ARBA"/>
</dbReference>
<dbReference type="GO" id="GO:0005576">
    <property type="term" value="C:extracellular region"/>
    <property type="evidence" value="ECO:0007669"/>
    <property type="project" value="UniProtKB-ARBA"/>
</dbReference>
<comment type="similarity">
    <text evidence="2">Belongs to the glycosyl hydrolase 17 family.</text>
</comment>
<dbReference type="GO" id="GO:0009986">
    <property type="term" value="C:cell surface"/>
    <property type="evidence" value="ECO:0007669"/>
    <property type="project" value="TreeGrafter"/>
</dbReference>
<comment type="function">
    <text evidence="11">Glucanases possibly play a role in cell expansion during growth, in cell-cell fusion during mating, and in spore release during sporulation.</text>
</comment>
<dbReference type="GO" id="GO:0071555">
    <property type="term" value="P:cell wall organization"/>
    <property type="evidence" value="ECO:0007669"/>
    <property type="project" value="UniProtKB-KW"/>
</dbReference>
<dbReference type="EMBL" id="FQNF01000127">
    <property type="protein sequence ID" value="SGZ41650.1"/>
    <property type="molecule type" value="Genomic_DNA"/>
</dbReference>
<keyword evidence="3" id="KW-0134">Cell wall</keyword>
<dbReference type="InterPro" id="IPR017853">
    <property type="entry name" value="GH"/>
</dbReference>
<evidence type="ECO:0000256" key="1">
    <source>
        <dbReference type="ARBA" id="ARBA00004191"/>
    </source>
</evidence>
<evidence type="ECO:0000256" key="9">
    <source>
        <dbReference type="ARBA" id="ARBA00023295"/>
    </source>
</evidence>
<dbReference type="FunFam" id="3.20.20.80:FF:000111">
    <property type="entry name" value="Soluble cell wall protein"/>
    <property type="match status" value="1"/>
</dbReference>
<dbReference type="VEuPathDB" id="FungiDB:HGUI_03851"/>